<accession>Q13GD8</accession>
<feature type="region of interest" description="Disordered" evidence="4">
    <location>
        <begin position="1"/>
        <end position="27"/>
    </location>
</feature>
<dbReference type="GO" id="GO:0003677">
    <property type="term" value="F:DNA binding"/>
    <property type="evidence" value="ECO:0007669"/>
    <property type="project" value="UniProtKB-KW"/>
</dbReference>
<dbReference type="EMBL" id="CP000272">
    <property type="protein sequence ID" value="ABE36851.1"/>
    <property type="molecule type" value="Genomic_DNA"/>
</dbReference>
<keyword evidence="8" id="KW-1185">Reference proteome</keyword>
<dbReference type="GO" id="GO:0003700">
    <property type="term" value="F:DNA-binding transcription factor activity"/>
    <property type="evidence" value="ECO:0007669"/>
    <property type="project" value="TreeGrafter"/>
</dbReference>
<dbReference type="STRING" id="266265.Bxe_C0978"/>
<dbReference type="InterPro" id="IPR005471">
    <property type="entry name" value="Tscrpt_reg_IclR_N"/>
</dbReference>
<evidence type="ECO:0000259" key="5">
    <source>
        <dbReference type="PROSITE" id="PS51077"/>
    </source>
</evidence>
<dbReference type="PROSITE" id="PS51078">
    <property type="entry name" value="ICLR_ED"/>
    <property type="match status" value="1"/>
</dbReference>
<dbReference type="SUPFAM" id="SSF55781">
    <property type="entry name" value="GAF domain-like"/>
    <property type="match status" value="1"/>
</dbReference>
<dbReference type="Pfam" id="PF09339">
    <property type="entry name" value="HTH_IclR"/>
    <property type="match status" value="1"/>
</dbReference>
<dbReference type="Pfam" id="PF01614">
    <property type="entry name" value="IclR_C"/>
    <property type="match status" value="1"/>
</dbReference>
<dbReference type="GO" id="GO:0045892">
    <property type="term" value="P:negative regulation of DNA-templated transcription"/>
    <property type="evidence" value="ECO:0007669"/>
    <property type="project" value="TreeGrafter"/>
</dbReference>
<feature type="domain" description="IclR-ED" evidence="6">
    <location>
        <begin position="91"/>
        <end position="275"/>
    </location>
</feature>
<reference evidence="7 8" key="1">
    <citation type="journal article" date="2006" name="Proc. Natl. Acad. Sci. U.S.A.">
        <title>Burkholderia xenovorans LB400 harbors a multi-replicon, 9.73-Mbp genome shaped for versatility.</title>
        <authorList>
            <person name="Chain P.S."/>
            <person name="Denef V.J."/>
            <person name="Konstantinidis K.T."/>
            <person name="Vergez L.M."/>
            <person name="Agullo L."/>
            <person name="Reyes V.L."/>
            <person name="Hauser L."/>
            <person name="Cordova M."/>
            <person name="Gomez L."/>
            <person name="Gonzalez M."/>
            <person name="Land M."/>
            <person name="Lao V."/>
            <person name="Larimer F."/>
            <person name="LiPuma J.J."/>
            <person name="Mahenthiralingam E."/>
            <person name="Malfatti S.A."/>
            <person name="Marx C.J."/>
            <person name="Parnell J.J."/>
            <person name="Ramette A."/>
            <person name="Richardson P."/>
            <person name="Seeger M."/>
            <person name="Smith D."/>
            <person name="Spilker T."/>
            <person name="Sul W.J."/>
            <person name="Tsoi T.V."/>
            <person name="Ulrich L.E."/>
            <person name="Zhulin I.B."/>
            <person name="Tiedje J.M."/>
        </authorList>
    </citation>
    <scope>NUCLEOTIDE SEQUENCE [LARGE SCALE GENOMIC DNA]</scope>
    <source>
        <strain evidence="7 8">LB400</strain>
    </source>
</reference>
<keyword evidence="2" id="KW-0238">DNA-binding</keyword>
<sequence length="292" mass="31904">MRPGSGHHAEMTTKKADTKSVTTAKQYETTRSPARVLQVIYELATSANGLSLARLASLTHLPKTSLLTLLRSLEASNYVVNISGMYRLGSDTYAIAAAIAAKERFLPTVRPPLQVLFSETGETVQIGILAQDEQLAETIEMIETRKPVRFSLPVGLRRPLHSTSIGKLLLAYQPPEWIDDFLAHTELVSFTPHTITDATDLLAELARIRQIGLSISHESMFEDMSGISGAIWNETGRMVAGISVTGPTYRLRSNEAHIRELVRAAAEDVSRRLGYTGTYPCLAANVDEAGQG</sequence>
<dbReference type="InterPro" id="IPR036388">
    <property type="entry name" value="WH-like_DNA-bd_sf"/>
</dbReference>
<evidence type="ECO:0000256" key="3">
    <source>
        <dbReference type="ARBA" id="ARBA00023163"/>
    </source>
</evidence>
<dbReference type="PANTHER" id="PTHR30136:SF24">
    <property type="entry name" value="HTH-TYPE TRANSCRIPTIONAL REPRESSOR ALLR"/>
    <property type="match status" value="1"/>
</dbReference>
<dbReference type="KEGG" id="bxb:DR64_7473"/>
<keyword evidence="3" id="KW-0804">Transcription</keyword>
<dbReference type="Proteomes" id="UP000001817">
    <property type="component" value="Chromosome 3"/>
</dbReference>
<dbReference type="PROSITE" id="PS51077">
    <property type="entry name" value="HTH_ICLR"/>
    <property type="match status" value="1"/>
</dbReference>
<keyword evidence="1" id="KW-0805">Transcription regulation</keyword>
<organism evidence="7 8">
    <name type="scientific">Paraburkholderia xenovorans (strain LB400)</name>
    <dbReference type="NCBI Taxonomy" id="266265"/>
    <lineage>
        <taxon>Bacteria</taxon>
        <taxon>Pseudomonadati</taxon>
        <taxon>Pseudomonadota</taxon>
        <taxon>Betaproteobacteria</taxon>
        <taxon>Burkholderiales</taxon>
        <taxon>Burkholderiaceae</taxon>
        <taxon>Paraburkholderia</taxon>
    </lineage>
</organism>
<dbReference type="AlphaFoldDB" id="Q13GD8"/>
<dbReference type="PANTHER" id="PTHR30136">
    <property type="entry name" value="HELIX-TURN-HELIX TRANSCRIPTIONAL REGULATOR, ICLR FAMILY"/>
    <property type="match status" value="1"/>
</dbReference>
<dbReference type="Gene3D" id="3.30.450.40">
    <property type="match status" value="1"/>
</dbReference>
<name>Q13GD8_PARXL</name>
<evidence type="ECO:0000313" key="7">
    <source>
        <dbReference type="EMBL" id="ABE36851.1"/>
    </source>
</evidence>
<dbReference type="SUPFAM" id="SSF46785">
    <property type="entry name" value="Winged helix' DNA-binding domain"/>
    <property type="match status" value="1"/>
</dbReference>
<evidence type="ECO:0000256" key="2">
    <source>
        <dbReference type="ARBA" id="ARBA00023125"/>
    </source>
</evidence>
<proteinExistence type="predicted"/>
<feature type="domain" description="HTH iclR-type" evidence="5">
    <location>
        <begin position="30"/>
        <end position="90"/>
    </location>
</feature>
<dbReference type="SMART" id="SM00346">
    <property type="entry name" value="HTH_ICLR"/>
    <property type="match status" value="1"/>
</dbReference>
<feature type="compositionally biased region" description="Basic and acidic residues" evidence="4">
    <location>
        <begin position="7"/>
        <end position="18"/>
    </location>
</feature>
<dbReference type="Gene3D" id="1.10.10.10">
    <property type="entry name" value="Winged helix-like DNA-binding domain superfamily/Winged helix DNA-binding domain"/>
    <property type="match status" value="1"/>
</dbReference>
<evidence type="ECO:0000259" key="6">
    <source>
        <dbReference type="PROSITE" id="PS51078"/>
    </source>
</evidence>
<dbReference type="InterPro" id="IPR029016">
    <property type="entry name" value="GAF-like_dom_sf"/>
</dbReference>
<evidence type="ECO:0000256" key="1">
    <source>
        <dbReference type="ARBA" id="ARBA00023015"/>
    </source>
</evidence>
<dbReference type="PATRIC" id="fig|266265.5.peg.8740"/>
<gene>
    <name evidence="7" type="ORF">Bxe_C0978</name>
</gene>
<dbReference type="KEGG" id="bxe:Bxe_C0978"/>
<dbReference type="InterPro" id="IPR050707">
    <property type="entry name" value="HTH_MetabolicPath_Reg"/>
</dbReference>
<evidence type="ECO:0000313" key="8">
    <source>
        <dbReference type="Proteomes" id="UP000001817"/>
    </source>
</evidence>
<evidence type="ECO:0000256" key="4">
    <source>
        <dbReference type="SAM" id="MobiDB-lite"/>
    </source>
</evidence>
<dbReference type="InterPro" id="IPR014757">
    <property type="entry name" value="Tscrpt_reg_IclR_C"/>
</dbReference>
<dbReference type="InterPro" id="IPR036390">
    <property type="entry name" value="WH_DNA-bd_sf"/>
</dbReference>
<dbReference type="eggNOG" id="COG1414">
    <property type="taxonomic scope" value="Bacteria"/>
</dbReference>
<protein>
    <submittedName>
        <fullName evidence="7">Transcriptional regulator, IclR family</fullName>
    </submittedName>
</protein>